<reference evidence="2 3" key="1">
    <citation type="journal article" date="2021" name="Genome Biol. Evol.">
        <title>Complete Genome Sequencing of a Novel Gloeobacter Species from a Waterfall Cave in Mexico.</title>
        <authorList>
            <person name="Saw J.H."/>
            <person name="Cardona T."/>
            <person name="Montejano G."/>
        </authorList>
    </citation>
    <scope>NUCLEOTIDE SEQUENCE [LARGE SCALE GENOMIC DNA]</scope>
    <source>
        <strain evidence="2">MG652769</strain>
    </source>
</reference>
<dbReference type="InterPro" id="IPR027392">
    <property type="entry name" value="TF_Znf"/>
</dbReference>
<evidence type="ECO:0000259" key="1">
    <source>
        <dbReference type="Pfam" id="PF13453"/>
    </source>
</evidence>
<name>A0ABY3PN48_9CYAN</name>
<dbReference type="Proteomes" id="UP001054846">
    <property type="component" value="Chromosome"/>
</dbReference>
<accession>A0ABY3PN48</accession>
<dbReference type="Pfam" id="PF13453">
    <property type="entry name" value="Zn_ribbon_TFIIB"/>
    <property type="match status" value="2"/>
</dbReference>
<dbReference type="EMBL" id="CP063845">
    <property type="protein sequence ID" value="UFP94994.1"/>
    <property type="molecule type" value="Genomic_DNA"/>
</dbReference>
<organism evidence="2 3">
    <name type="scientific">Gloeobacter morelensis MG652769</name>
    <dbReference type="NCBI Taxonomy" id="2781736"/>
    <lineage>
        <taxon>Bacteria</taxon>
        <taxon>Bacillati</taxon>
        <taxon>Cyanobacteriota</taxon>
        <taxon>Cyanophyceae</taxon>
        <taxon>Gloeobacterales</taxon>
        <taxon>Gloeobacteraceae</taxon>
        <taxon>Gloeobacter</taxon>
        <taxon>Gloeobacter morelensis</taxon>
    </lineage>
</organism>
<protein>
    <submittedName>
        <fullName evidence="2">Zf-TFIIB domain-containing protein</fullName>
    </submittedName>
</protein>
<dbReference type="RefSeq" id="WP_230842087.1">
    <property type="nucleotide sequence ID" value="NZ_CP063845.1"/>
</dbReference>
<feature type="domain" description="Transcription factor zinc-finger" evidence="1">
    <location>
        <begin position="65"/>
        <end position="107"/>
    </location>
</feature>
<evidence type="ECO:0000313" key="3">
    <source>
        <dbReference type="Proteomes" id="UP001054846"/>
    </source>
</evidence>
<keyword evidence="3" id="KW-1185">Reference proteome</keyword>
<evidence type="ECO:0000313" key="2">
    <source>
        <dbReference type="EMBL" id="UFP94994.1"/>
    </source>
</evidence>
<gene>
    <name evidence="2" type="ORF">ISF26_01735</name>
</gene>
<feature type="domain" description="Transcription factor zinc-finger" evidence="1">
    <location>
        <begin position="2"/>
        <end position="43"/>
    </location>
</feature>
<sequence>MQCPRCTDYELKTVKSDDIEVDQCPNCLGIWFDVSEMTALVEKQNLDGIKLSGKPGGMRTIVPLNCPRDGTLMDMVNDVKAADVQMDVCPTCGGRWLDGGELDRLRERGMLANLKNFFVTYILPD</sequence>
<proteinExistence type="predicted"/>